<dbReference type="PANTHER" id="PTHR48258">
    <property type="entry name" value="DUF4218 DOMAIN-CONTAINING PROTEIN-RELATED"/>
    <property type="match status" value="1"/>
</dbReference>
<evidence type="ECO:0000259" key="2">
    <source>
        <dbReference type="Pfam" id="PF13952"/>
    </source>
</evidence>
<gene>
    <name evidence="3" type="ORF">MTR67_052202</name>
</gene>
<evidence type="ECO:0000313" key="4">
    <source>
        <dbReference type="Proteomes" id="UP001234989"/>
    </source>
</evidence>
<feature type="domain" description="DUF4216" evidence="2">
    <location>
        <begin position="121"/>
        <end position="170"/>
    </location>
</feature>
<sequence>MTKQDAEDMRWHKNKRVDDGVLRHPADSLAWKTFDEEHTTFALDPRNVRLGLASDGFNPFGSMSNSYSIWPVVLIPYNIPPWLCMKQSNILLSLLIPGPKGPAYGMLSDWSTKVPPQGRSQSRGYKRDEYGFVFVDVTQIHYTNDPFILRSQAQSVYYLKHSQNEKWHAVVRIRPRNLYDVPEQESEPEPHQLIDLVERGETSLQVESDNDNVTIQREDIDGVSVEAPSLNNEEEIDLEVIDESDGENGDNFNNFLSDGEYPSEDEHEADEDDDWL</sequence>
<dbReference type="Pfam" id="PF02992">
    <property type="entry name" value="Transposase_21"/>
    <property type="match status" value="1"/>
</dbReference>
<keyword evidence="4" id="KW-1185">Reference proteome</keyword>
<proteinExistence type="predicted"/>
<protein>
    <recommendedName>
        <fullName evidence="2">DUF4216 domain-containing protein</fullName>
    </recommendedName>
</protein>
<organism evidence="3 4">
    <name type="scientific">Solanum verrucosum</name>
    <dbReference type="NCBI Taxonomy" id="315347"/>
    <lineage>
        <taxon>Eukaryota</taxon>
        <taxon>Viridiplantae</taxon>
        <taxon>Streptophyta</taxon>
        <taxon>Embryophyta</taxon>
        <taxon>Tracheophyta</taxon>
        <taxon>Spermatophyta</taxon>
        <taxon>Magnoliopsida</taxon>
        <taxon>eudicotyledons</taxon>
        <taxon>Gunneridae</taxon>
        <taxon>Pentapetalae</taxon>
        <taxon>asterids</taxon>
        <taxon>lamiids</taxon>
        <taxon>Solanales</taxon>
        <taxon>Solanaceae</taxon>
        <taxon>Solanoideae</taxon>
        <taxon>Solaneae</taxon>
        <taxon>Solanum</taxon>
    </lineage>
</organism>
<dbReference type="EMBL" id="CP133623">
    <property type="protein sequence ID" value="WMV58817.1"/>
    <property type="molecule type" value="Genomic_DNA"/>
</dbReference>
<evidence type="ECO:0000256" key="1">
    <source>
        <dbReference type="SAM" id="MobiDB-lite"/>
    </source>
</evidence>
<feature type="compositionally biased region" description="Acidic residues" evidence="1">
    <location>
        <begin position="261"/>
        <end position="276"/>
    </location>
</feature>
<dbReference type="Proteomes" id="UP001234989">
    <property type="component" value="Chromosome 12"/>
</dbReference>
<dbReference type="Pfam" id="PF13952">
    <property type="entry name" value="DUF4216"/>
    <property type="match status" value="1"/>
</dbReference>
<dbReference type="PANTHER" id="PTHR48258:SF7">
    <property type="entry name" value="DUF4216 DOMAIN-CONTAINING PROTEIN"/>
    <property type="match status" value="1"/>
</dbReference>
<dbReference type="AlphaFoldDB" id="A0AAF0ZZR1"/>
<name>A0AAF0ZZR1_SOLVR</name>
<feature type="region of interest" description="Disordered" evidence="1">
    <location>
        <begin position="240"/>
        <end position="276"/>
    </location>
</feature>
<dbReference type="InterPro" id="IPR004242">
    <property type="entry name" value="Transposase_21"/>
</dbReference>
<evidence type="ECO:0000313" key="3">
    <source>
        <dbReference type="EMBL" id="WMV58817.1"/>
    </source>
</evidence>
<dbReference type="InterPro" id="IPR025312">
    <property type="entry name" value="DUF4216"/>
</dbReference>
<accession>A0AAF0ZZR1</accession>
<reference evidence="3" key="1">
    <citation type="submission" date="2023-08" db="EMBL/GenBank/DDBJ databases">
        <title>A de novo genome assembly of Solanum verrucosum Schlechtendal, a Mexican diploid species geographically isolated from the other diploid A-genome species in potato relatives.</title>
        <authorList>
            <person name="Hosaka K."/>
        </authorList>
    </citation>
    <scope>NUCLEOTIDE SEQUENCE</scope>
    <source>
        <tissue evidence="3">Young leaves</tissue>
    </source>
</reference>